<keyword evidence="3" id="KW-1185">Reference proteome</keyword>
<evidence type="ECO:0000256" key="1">
    <source>
        <dbReference type="SAM" id="MobiDB-lite"/>
    </source>
</evidence>
<dbReference type="Proteomes" id="UP000325081">
    <property type="component" value="Unassembled WGS sequence"/>
</dbReference>
<protein>
    <submittedName>
        <fullName evidence="2">DNAse I-like superfamily protein</fullName>
    </submittedName>
</protein>
<feature type="compositionally biased region" description="Polar residues" evidence="1">
    <location>
        <begin position="106"/>
        <end position="116"/>
    </location>
</feature>
<dbReference type="EMBL" id="BKCP01002447">
    <property type="protein sequence ID" value="GER28282.1"/>
    <property type="molecule type" value="Genomic_DNA"/>
</dbReference>
<proteinExistence type="predicted"/>
<gene>
    <name evidence="2" type="ORF">STAS_04068</name>
</gene>
<dbReference type="AlphaFoldDB" id="A0A5A7P6C1"/>
<sequence>MGKHDYDISIKTGKRQISNKDGRRGVMAFISGLRILPFPHRFLDMALWLKRPPTSFFTTVWNEVPCDESGPENNNTGQQQLGVIDMALGNNNWTSFSVPHDESDPENNNNTGQQQELVGVRWRDSRERTRKWCISRERRRR</sequence>
<organism evidence="2 3">
    <name type="scientific">Striga asiatica</name>
    <name type="common">Asiatic witchweed</name>
    <name type="synonym">Buchnera asiatica</name>
    <dbReference type="NCBI Taxonomy" id="4170"/>
    <lineage>
        <taxon>Eukaryota</taxon>
        <taxon>Viridiplantae</taxon>
        <taxon>Streptophyta</taxon>
        <taxon>Embryophyta</taxon>
        <taxon>Tracheophyta</taxon>
        <taxon>Spermatophyta</taxon>
        <taxon>Magnoliopsida</taxon>
        <taxon>eudicotyledons</taxon>
        <taxon>Gunneridae</taxon>
        <taxon>Pentapetalae</taxon>
        <taxon>asterids</taxon>
        <taxon>lamiids</taxon>
        <taxon>Lamiales</taxon>
        <taxon>Orobanchaceae</taxon>
        <taxon>Buchnereae</taxon>
        <taxon>Striga</taxon>
    </lineage>
</organism>
<comment type="caution">
    <text evidence="2">The sequence shown here is derived from an EMBL/GenBank/DDBJ whole genome shotgun (WGS) entry which is preliminary data.</text>
</comment>
<reference evidence="3" key="1">
    <citation type="journal article" date="2019" name="Curr. Biol.">
        <title>Genome Sequence of Striga asiatica Provides Insight into the Evolution of Plant Parasitism.</title>
        <authorList>
            <person name="Yoshida S."/>
            <person name="Kim S."/>
            <person name="Wafula E.K."/>
            <person name="Tanskanen J."/>
            <person name="Kim Y.M."/>
            <person name="Honaas L."/>
            <person name="Yang Z."/>
            <person name="Spallek T."/>
            <person name="Conn C.E."/>
            <person name="Ichihashi Y."/>
            <person name="Cheong K."/>
            <person name="Cui S."/>
            <person name="Der J.P."/>
            <person name="Gundlach H."/>
            <person name="Jiao Y."/>
            <person name="Hori C."/>
            <person name="Ishida J.K."/>
            <person name="Kasahara H."/>
            <person name="Kiba T."/>
            <person name="Kim M.S."/>
            <person name="Koo N."/>
            <person name="Laohavisit A."/>
            <person name="Lee Y.H."/>
            <person name="Lumba S."/>
            <person name="McCourt P."/>
            <person name="Mortimer J.C."/>
            <person name="Mutuku J.M."/>
            <person name="Nomura T."/>
            <person name="Sasaki-Sekimoto Y."/>
            <person name="Seto Y."/>
            <person name="Wang Y."/>
            <person name="Wakatake T."/>
            <person name="Sakakibara H."/>
            <person name="Demura T."/>
            <person name="Yamaguchi S."/>
            <person name="Yoneyama K."/>
            <person name="Manabe R.I."/>
            <person name="Nelson D.C."/>
            <person name="Schulman A.H."/>
            <person name="Timko M.P."/>
            <person name="dePamphilis C.W."/>
            <person name="Choi D."/>
            <person name="Shirasu K."/>
        </authorList>
    </citation>
    <scope>NUCLEOTIDE SEQUENCE [LARGE SCALE GENOMIC DNA]</scope>
    <source>
        <strain evidence="3">cv. UVA1</strain>
    </source>
</reference>
<evidence type="ECO:0000313" key="3">
    <source>
        <dbReference type="Proteomes" id="UP000325081"/>
    </source>
</evidence>
<accession>A0A5A7P6C1</accession>
<evidence type="ECO:0000313" key="2">
    <source>
        <dbReference type="EMBL" id="GER28282.1"/>
    </source>
</evidence>
<name>A0A5A7P6C1_STRAF</name>
<feature type="region of interest" description="Disordered" evidence="1">
    <location>
        <begin position="92"/>
        <end position="119"/>
    </location>
</feature>